<feature type="compositionally biased region" description="Basic and acidic residues" evidence="1">
    <location>
        <begin position="338"/>
        <end position="357"/>
    </location>
</feature>
<dbReference type="Gene3D" id="3.30.300.20">
    <property type="match status" value="1"/>
</dbReference>
<dbReference type="InterPro" id="IPR039212">
    <property type="entry name" value="RBFA_mitochondrial"/>
</dbReference>
<evidence type="ECO:0000313" key="3">
    <source>
        <dbReference type="RefSeq" id="XP_005091319.1"/>
    </source>
</evidence>
<dbReference type="SUPFAM" id="SSF89919">
    <property type="entry name" value="Ribosome-binding factor A, RbfA"/>
    <property type="match status" value="1"/>
</dbReference>
<sequence>MFCKLWRPSMVHPSATTVLNVFWRCLNTSRSNSNKSFAEHVEGKTMQKLINKKGAKTKRKWYQPHVAEPLEPLGKKMASVKKGENEAQRTRARQLGHVLYDKITQIVNTGELAQELQDKQVLITSVKMNPNFGGMNVYWDADRTDALEVEELLFANSGRLRSLLISYHVLGRIPAITFVKSKGKGSSVSRINELLEVADYGPDYKPTTWYKSAESTNRLTNNSVSKTEDGNGIKPSLSENQINVHVANREVAENVDSSNISTLRDSTLVRDLTCEYFSAEGLDFHCNVYSLPHEDLMKKVMAKKSKKHLNDEETVINSKDYSEYSEKLASLERIRMRSKAGKESTKVKQKRLERDVQDFLSMTTPRSVTDNDHIDDDFDEHDDVGDDNKNL</sequence>
<proteinExistence type="predicted"/>
<evidence type="ECO:0000313" key="2">
    <source>
        <dbReference type="Proteomes" id="UP000694888"/>
    </source>
</evidence>
<dbReference type="GeneID" id="101858541"/>
<gene>
    <name evidence="3" type="primary">LOC101858541</name>
</gene>
<dbReference type="PANTHER" id="PTHR14725:SF0">
    <property type="entry name" value="RIBOSOME-BINDING FACTOR A, MITOCHONDRIAL-RELATED"/>
    <property type="match status" value="1"/>
</dbReference>
<accession>A0ABM0JDQ8</accession>
<dbReference type="InterPro" id="IPR015946">
    <property type="entry name" value="KH_dom-like_a/b"/>
</dbReference>
<reference evidence="3" key="1">
    <citation type="submission" date="2025-08" db="UniProtKB">
        <authorList>
            <consortium name="RefSeq"/>
        </authorList>
    </citation>
    <scope>IDENTIFICATION</scope>
</reference>
<dbReference type="RefSeq" id="XP_005091319.1">
    <property type="nucleotide sequence ID" value="XM_005091262.3"/>
</dbReference>
<keyword evidence="2" id="KW-1185">Reference proteome</keyword>
<organism evidence="2 3">
    <name type="scientific">Aplysia californica</name>
    <name type="common">California sea hare</name>
    <dbReference type="NCBI Taxonomy" id="6500"/>
    <lineage>
        <taxon>Eukaryota</taxon>
        <taxon>Metazoa</taxon>
        <taxon>Spiralia</taxon>
        <taxon>Lophotrochozoa</taxon>
        <taxon>Mollusca</taxon>
        <taxon>Gastropoda</taxon>
        <taxon>Heterobranchia</taxon>
        <taxon>Euthyneura</taxon>
        <taxon>Tectipleura</taxon>
        <taxon>Aplysiida</taxon>
        <taxon>Aplysioidea</taxon>
        <taxon>Aplysiidae</taxon>
        <taxon>Aplysia</taxon>
    </lineage>
</organism>
<dbReference type="InterPro" id="IPR023799">
    <property type="entry name" value="RbfA_dom_sf"/>
</dbReference>
<feature type="region of interest" description="Disordered" evidence="1">
    <location>
        <begin position="338"/>
        <end position="391"/>
    </location>
</feature>
<name>A0ABM0JDQ8_APLCA</name>
<evidence type="ECO:0000256" key="1">
    <source>
        <dbReference type="SAM" id="MobiDB-lite"/>
    </source>
</evidence>
<feature type="compositionally biased region" description="Acidic residues" evidence="1">
    <location>
        <begin position="373"/>
        <end position="385"/>
    </location>
</feature>
<dbReference type="PANTHER" id="PTHR14725">
    <property type="entry name" value="RIBOSOME-BINDING FACTOR A, MITOCHONDRIAL-RELATED"/>
    <property type="match status" value="1"/>
</dbReference>
<protein>
    <submittedName>
        <fullName evidence="3">Uncharacterized protein LOC101858541</fullName>
    </submittedName>
</protein>
<dbReference type="Proteomes" id="UP000694888">
    <property type="component" value="Unplaced"/>
</dbReference>